<dbReference type="EMBL" id="CYGY02000155">
    <property type="protein sequence ID" value="SIT51958.1"/>
    <property type="molecule type" value="Genomic_DNA"/>
</dbReference>
<keyword evidence="2" id="KW-1185">Reference proteome</keyword>
<dbReference type="AlphaFoldDB" id="A0A1N7SX71"/>
<proteinExistence type="predicted"/>
<evidence type="ECO:0000313" key="1">
    <source>
        <dbReference type="EMBL" id="SIT51958.1"/>
    </source>
</evidence>
<sequence length="75" mass="8043">MVLHQGEATQVIIEKAGMFEKVVCLAAEYADRALLAGAPLTLIVSIGAQVARERAFELPRSILLPAKSPAVERRG</sequence>
<evidence type="ECO:0000313" key="2">
    <source>
        <dbReference type="Proteomes" id="UP000195569"/>
    </source>
</evidence>
<comment type="caution">
    <text evidence="1">The sequence shown here is derived from an EMBL/GenBank/DDBJ whole genome shotgun (WGS) entry which is preliminary data.</text>
</comment>
<gene>
    <name evidence="1" type="ORF">BN2476_1550011</name>
</gene>
<name>A0A1N7SX71_9BURK</name>
<reference evidence="1" key="1">
    <citation type="submission" date="2016-12" db="EMBL/GenBank/DDBJ databases">
        <authorList>
            <person name="Moulin L."/>
        </authorList>
    </citation>
    <scope>NUCLEOTIDE SEQUENCE [LARGE SCALE GENOMIC DNA]</scope>
    <source>
        <strain evidence="1">STM 7183</strain>
    </source>
</reference>
<accession>A0A1N7SX71</accession>
<dbReference type="Proteomes" id="UP000195569">
    <property type="component" value="Unassembled WGS sequence"/>
</dbReference>
<organism evidence="1 2">
    <name type="scientific">Paraburkholderia piptadeniae</name>
    <dbReference type="NCBI Taxonomy" id="1701573"/>
    <lineage>
        <taxon>Bacteria</taxon>
        <taxon>Pseudomonadati</taxon>
        <taxon>Pseudomonadota</taxon>
        <taxon>Betaproteobacteria</taxon>
        <taxon>Burkholderiales</taxon>
        <taxon>Burkholderiaceae</taxon>
        <taxon>Paraburkholderia</taxon>
    </lineage>
</organism>
<protein>
    <submittedName>
        <fullName evidence="1">Uncharacterized protein</fullName>
    </submittedName>
</protein>